<dbReference type="GO" id="GO:0043015">
    <property type="term" value="F:gamma-tubulin binding"/>
    <property type="evidence" value="ECO:0007669"/>
    <property type="project" value="InterPro"/>
</dbReference>
<evidence type="ECO:0000259" key="7">
    <source>
        <dbReference type="Pfam" id="PF17681"/>
    </source>
</evidence>
<evidence type="ECO:0000256" key="1">
    <source>
        <dbReference type="ARBA" id="ARBA00004245"/>
    </source>
</evidence>
<protein>
    <recommendedName>
        <fullName evidence="10">Gamma-tubulin complex component</fullName>
    </recommendedName>
</protein>
<dbReference type="Pfam" id="PF04130">
    <property type="entry name" value="GCP_C_terminal"/>
    <property type="match status" value="1"/>
</dbReference>
<dbReference type="AlphaFoldDB" id="A0A9J6CQP1"/>
<accession>A0A9J6CQP1</accession>
<evidence type="ECO:0000256" key="2">
    <source>
        <dbReference type="ARBA" id="ARBA00010337"/>
    </source>
</evidence>
<dbReference type="InterPro" id="IPR040457">
    <property type="entry name" value="GCP_C"/>
</dbReference>
<evidence type="ECO:0000256" key="5">
    <source>
        <dbReference type="ARBA" id="ARBA00023212"/>
    </source>
</evidence>
<dbReference type="OrthoDB" id="5860513at2759"/>
<keyword evidence="3" id="KW-0963">Cytoplasm</keyword>
<dbReference type="GO" id="GO:0051321">
    <property type="term" value="P:meiotic cell cycle"/>
    <property type="evidence" value="ECO:0007669"/>
    <property type="project" value="TreeGrafter"/>
</dbReference>
<gene>
    <name evidence="8" type="ORF">PVAND_013443</name>
</gene>
<dbReference type="GO" id="GO:0005874">
    <property type="term" value="C:microtubule"/>
    <property type="evidence" value="ECO:0007669"/>
    <property type="project" value="UniProtKB-KW"/>
</dbReference>
<dbReference type="EMBL" id="JADBJN010000001">
    <property type="protein sequence ID" value="KAG5684204.1"/>
    <property type="molecule type" value="Genomic_DNA"/>
</dbReference>
<name>A0A9J6CQP1_POLVA</name>
<evidence type="ECO:0008006" key="10">
    <source>
        <dbReference type="Google" id="ProtNLM"/>
    </source>
</evidence>
<feature type="domain" description="Gamma tubulin complex component protein N-terminal" evidence="7">
    <location>
        <begin position="201"/>
        <end position="498"/>
    </location>
</feature>
<organism evidence="8 9">
    <name type="scientific">Polypedilum vanderplanki</name>
    <name type="common">Sleeping chironomid midge</name>
    <dbReference type="NCBI Taxonomy" id="319348"/>
    <lineage>
        <taxon>Eukaryota</taxon>
        <taxon>Metazoa</taxon>
        <taxon>Ecdysozoa</taxon>
        <taxon>Arthropoda</taxon>
        <taxon>Hexapoda</taxon>
        <taxon>Insecta</taxon>
        <taxon>Pterygota</taxon>
        <taxon>Neoptera</taxon>
        <taxon>Endopterygota</taxon>
        <taxon>Diptera</taxon>
        <taxon>Nematocera</taxon>
        <taxon>Chironomoidea</taxon>
        <taxon>Chironomidae</taxon>
        <taxon>Chironominae</taxon>
        <taxon>Polypedilum</taxon>
        <taxon>Polypedilum</taxon>
    </lineage>
</organism>
<dbReference type="Proteomes" id="UP001107558">
    <property type="component" value="Chromosome 1"/>
</dbReference>
<evidence type="ECO:0000313" key="9">
    <source>
        <dbReference type="Proteomes" id="UP001107558"/>
    </source>
</evidence>
<dbReference type="GO" id="GO:0051225">
    <property type="term" value="P:spindle assembly"/>
    <property type="evidence" value="ECO:0007669"/>
    <property type="project" value="TreeGrafter"/>
</dbReference>
<evidence type="ECO:0000259" key="6">
    <source>
        <dbReference type="Pfam" id="PF04130"/>
    </source>
</evidence>
<dbReference type="PANTHER" id="PTHR19302">
    <property type="entry name" value="GAMMA TUBULIN COMPLEX PROTEIN"/>
    <property type="match status" value="1"/>
</dbReference>
<evidence type="ECO:0000256" key="4">
    <source>
        <dbReference type="ARBA" id="ARBA00022701"/>
    </source>
</evidence>
<dbReference type="GO" id="GO:0031122">
    <property type="term" value="P:cytoplasmic microtubule organization"/>
    <property type="evidence" value="ECO:0007669"/>
    <property type="project" value="TreeGrafter"/>
</dbReference>
<dbReference type="Pfam" id="PF17681">
    <property type="entry name" value="GCP_N_terminal"/>
    <property type="match status" value="1"/>
</dbReference>
<dbReference type="InterPro" id="IPR007259">
    <property type="entry name" value="GCP"/>
</dbReference>
<evidence type="ECO:0000313" key="8">
    <source>
        <dbReference type="EMBL" id="KAG5684204.1"/>
    </source>
</evidence>
<dbReference type="InterPro" id="IPR042241">
    <property type="entry name" value="GCP_C_sf"/>
</dbReference>
<dbReference type="InterPro" id="IPR041470">
    <property type="entry name" value="GCP_N"/>
</dbReference>
<dbReference type="GO" id="GO:0051011">
    <property type="term" value="F:microtubule minus-end binding"/>
    <property type="evidence" value="ECO:0007669"/>
    <property type="project" value="TreeGrafter"/>
</dbReference>
<keyword evidence="9" id="KW-1185">Reference proteome</keyword>
<feature type="domain" description="Gamma tubulin complex component C-terminal" evidence="6">
    <location>
        <begin position="503"/>
        <end position="834"/>
    </location>
</feature>
<dbReference type="GO" id="GO:0000930">
    <property type="term" value="C:gamma-tubulin complex"/>
    <property type="evidence" value="ECO:0007669"/>
    <property type="project" value="TreeGrafter"/>
</dbReference>
<dbReference type="GO" id="GO:0000278">
    <property type="term" value="P:mitotic cell cycle"/>
    <property type="evidence" value="ECO:0007669"/>
    <property type="project" value="TreeGrafter"/>
</dbReference>
<dbReference type="PANTHER" id="PTHR19302:SF14">
    <property type="entry name" value="GAMMA-TUBULIN COMPLEX COMPONENT 3"/>
    <property type="match status" value="1"/>
</dbReference>
<comment type="caution">
    <text evidence="8">The sequence shown here is derived from an EMBL/GenBank/DDBJ whole genome shotgun (WGS) entry which is preliminary data.</text>
</comment>
<proteinExistence type="inferred from homology"/>
<dbReference type="GO" id="GO:0007020">
    <property type="term" value="P:microtubule nucleation"/>
    <property type="evidence" value="ECO:0007669"/>
    <property type="project" value="InterPro"/>
</dbReference>
<comment type="subcellular location">
    <subcellularLocation>
        <location evidence="1">Cytoplasm</location>
        <location evidence="1">Cytoskeleton</location>
    </subcellularLocation>
</comment>
<keyword evidence="5" id="KW-0206">Cytoskeleton</keyword>
<dbReference type="Gene3D" id="1.20.120.1900">
    <property type="entry name" value="Gamma-tubulin complex, C-terminal domain"/>
    <property type="match status" value="1"/>
</dbReference>
<evidence type="ECO:0000256" key="3">
    <source>
        <dbReference type="ARBA" id="ARBA00022490"/>
    </source>
</evidence>
<reference evidence="8" key="1">
    <citation type="submission" date="2021-03" db="EMBL/GenBank/DDBJ databases">
        <title>Chromosome level genome of the anhydrobiotic midge Polypedilum vanderplanki.</title>
        <authorList>
            <person name="Yoshida Y."/>
            <person name="Kikawada T."/>
            <person name="Gusev O."/>
        </authorList>
    </citation>
    <scope>NUCLEOTIDE SEQUENCE</scope>
    <source>
        <strain evidence="8">NIAS01</strain>
        <tissue evidence="8">Whole body or cell culture</tissue>
    </source>
</reference>
<sequence>MANKQNQRNLREIYDLLDKLCHKFSPDRHKEVLKKVTTGIVGSQNLFFSNVQTDETIIMTKLKNQIANKSPANLSTFLNLHEELSTLTQTKFRTAILTLLLSLSDAESPKLPNTIDSHPASNFSLPLRSHIQTSASMEQIFKTTTSRNASMNSVNSESNLKLVNFRKKLPSSASTDSVLDYGQTPDSDVSSSYYSQNDEIVQEAIYALTGKSGKYLKKDVTGDFKLDIKSRNLNAQEAISLMRLAETGRLHNDVHKYTDPNSEYFLCGLFGQGLIAQIQVEMTQFYGLIAHLQDNLNNQRARTYTECVEALSLLKLLSYISEPQRRLRTISELLHQCKDLKGGKLASSLHNQLYNGNPAAKEIVESFLRATCQPLQSMLSYWLIDGEIKDPHKEFFIEEIKEVSSDRLWHHKYRVVPSRVPSFISKQLAHTILVSGKSINFLRDICEDKTPIKGRDELRAAFENNIDDLFRKGSDSRLHDMIDQVYLNTSQKVLEIVMGQYRLMEHLASMRKYLLLGQGDFIGLLMENLKDELDRSAKDLYQHALFSIVSASIRATTQMDENEVLKHLDVKLVHAIDGDKGWDIFTLQYTVHGPLSTILEPNMGKYQELFKPLWKAKHVEFVLNNIWKEQMLNSKMLRSLKKTLNPVTYRLHLYTSEMIHFVNQMQYYILFEVIECSWTNFTKRVQNAKALDDILQAHEDFLNEVRIGAFLDNETKTTLYLHLDIVYDSIMKLEEWQRTFYDITFKELEARKKFEDFIVESEKSGAYGVTTEKRLERDDEQKLFEQNISTLKKSLDGIGQSYEKYVNDFLLMLTSSKDQNLQLFGTRLDFNSFYKKRDQRLKTPLTYEHMRLSGMGHSGIFSRSNLSGYTPVRLGH</sequence>
<keyword evidence="4" id="KW-0493">Microtubule</keyword>
<dbReference type="GO" id="GO:0000922">
    <property type="term" value="C:spindle pole"/>
    <property type="evidence" value="ECO:0007669"/>
    <property type="project" value="InterPro"/>
</dbReference>
<comment type="similarity">
    <text evidence="2">Belongs to the TUBGCP family.</text>
</comment>